<reference evidence="13" key="3">
    <citation type="submission" date="2025-09" db="UniProtKB">
        <authorList>
            <consortium name="Ensembl"/>
        </authorList>
    </citation>
    <scope>IDENTIFICATION</scope>
</reference>
<dbReference type="PROSITE" id="PS01355">
    <property type="entry name" value="HEMATOPO_REC_S_F1"/>
    <property type="match status" value="1"/>
</dbReference>
<dbReference type="Pfam" id="PF18707">
    <property type="entry name" value="IL2RB_N1"/>
    <property type="match status" value="1"/>
</dbReference>
<evidence type="ECO:0000256" key="4">
    <source>
        <dbReference type="ARBA" id="ARBA00022729"/>
    </source>
</evidence>
<dbReference type="GO" id="GO:0004896">
    <property type="term" value="F:cytokine receptor activity"/>
    <property type="evidence" value="ECO:0007669"/>
    <property type="project" value="InterPro"/>
</dbReference>
<name>A0AAY4AML9_9TELE</name>
<keyword evidence="8" id="KW-0675">Receptor</keyword>
<comment type="subcellular location">
    <subcellularLocation>
        <location evidence="1">Membrane</location>
        <topology evidence="1">Single-pass membrane protein</topology>
    </subcellularLocation>
</comment>
<dbReference type="Gene3D" id="2.60.40.10">
    <property type="entry name" value="Immunoglobulins"/>
    <property type="match status" value="2"/>
</dbReference>
<evidence type="ECO:0000256" key="2">
    <source>
        <dbReference type="ARBA" id="ARBA00008280"/>
    </source>
</evidence>
<dbReference type="PANTHER" id="PTHR23037:SF22">
    <property type="entry name" value="CYTOKINE RECEPTOR COMMON SUBUNIT BETA"/>
    <property type="match status" value="1"/>
</dbReference>
<evidence type="ECO:0000256" key="5">
    <source>
        <dbReference type="ARBA" id="ARBA00022989"/>
    </source>
</evidence>
<keyword evidence="6 10" id="KW-0472">Membrane</keyword>
<feature type="chain" id="PRO_5044203998" description="Interleukin-2 receptor subunit beta N-terminal domain-containing protein" evidence="11">
    <location>
        <begin position="21"/>
        <end position="484"/>
    </location>
</feature>
<feature type="transmembrane region" description="Helical" evidence="10">
    <location>
        <begin position="234"/>
        <end position="255"/>
    </location>
</feature>
<evidence type="ECO:0000256" key="6">
    <source>
        <dbReference type="ARBA" id="ARBA00023136"/>
    </source>
</evidence>
<accession>A0AAY4AML9</accession>
<feature type="domain" description="Interleukin-2 receptor subunit beta N-terminal" evidence="12">
    <location>
        <begin position="32"/>
        <end position="112"/>
    </location>
</feature>
<keyword evidence="7" id="KW-1015">Disulfide bond</keyword>
<evidence type="ECO:0000313" key="14">
    <source>
        <dbReference type="Proteomes" id="UP000694580"/>
    </source>
</evidence>
<sequence length="484" mass="54447">MGRSWLTSSLLFFMLLVVSHQKTQQDTEIQQGLTCVNDYNKNVSCMWNASNQPDNGNCTLHGTINQVESNCKLKPLNAPDQSFKACYFILQKTVSFYSIVNITIKCDGKAFSNIMHYMPKDHIKLHPPGILNCTAGNVTWSQGTQLTLLITEYEFELQVTKPDKKVTLIPTQQQWMAINSTTLQKGETYKARVRMKPLLKTYHAEWSDWSPECTWVSEVGRSPNVAESTSSNNIISLMLGVAIFVLINVILAVIWKSIKGHCYLRKKDQQMLDLSKDSQGLHSLQFQEWLSPYFTPESFAASVSRDDISPVEVCPAYNTDPYFSCTTKALLYPNDKENINDCRSNGELSGFSNVGYFSEYRPGSIQIYSCPNYFTYHDHRGHQTRDEKGHHSPTGSSSYEQLEHLEKCGHLNSQWLEPLSPDSGVGMEDREEGGHGAPPSAQLEPMWEAAATHISGRLASTTVQPSSSGYLTVKQMQSTYNKSI</sequence>
<dbReference type="GeneID" id="114794428"/>
<dbReference type="PANTHER" id="PTHR23037">
    <property type="entry name" value="CYTOKINE RECEPTOR"/>
    <property type="match status" value="1"/>
</dbReference>
<dbReference type="RefSeq" id="XP_028842794.1">
    <property type="nucleotide sequence ID" value="XM_028986961.1"/>
</dbReference>
<dbReference type="Proteomes" id="UP000694580">
    <property type="component" value="Chromosome 7"/>
</dbReference>
<dbReference type="SUPFAM" id="SSF49265">
    <property type="entry name" value="Fibronectin type III"/>
    <property type="match status" value="2"/>
</dbReference>
<keyword evidence="14" id="KW-1185">Reference proteome</keyword>
<evidence type="ECO:0000256" key="1">
    <source>
        <dbReference type="ARBA" id="ARBA00004167"/>
    </source>
</evidence>
<evidence type="ECO:0000256" key="8">
    <source>
        <dbReference type="ARBA" id="ARBA00023170"/>
    </source>
</evidence>
<dbReference type="GO" id="GO:0009897">
    <property type="term" value="C:external side of plasma membrane"/>
    <property type="evidence" value="ECO:0007669"/>
    <property type="project" value="TreeGrafter"/>
</dbReference>
<feature type="region of interest" description="Disordered" evidence="9">
    <location>
        <begin position="419"/>
        <end position="441"/>
    </location>
</feature>
<dbReference type="InterPro" id="IPR003531">
    <property type="entry name" value="Hempt_rcpt_S_F1_CS"/>
</dbReference>
<dbReference type="AlphaFoldDB" id="A0AAY4AML9"/>
<evidence type="ECO:0000256" key="9">
    <source>
        <dbReference type="SAM" id="MobiDB-lite"/>
    </source>
</evidence>
<keyword evidence="3 10" id="KW-0812">Transmembrane</keyword>
<evidence type="ECO:0000256" key="10">
    <source>
        <dbReference type="SAM" id="Phobius"/>
    </source>
</evidence>
<reference evidence="13" key="2">
    <citation type="submission" date="2025-08" db="UniProtKB">
        <authorList>
            <consortium name="Ensembl"/>
        </authorList>
    </citation>
    <scope>IDENTIFICATION</scope>
</reference>
<dbReference type="InterPro" id="IPR013783">
    <property type="entry name" value="Ig-like_fold"/>
</dbReference>
<dbReference type="InterPro" id="IPR040951">
    <property type="entry name" value="IL2RB_N1"/>
</dbReference>
<reference evidence="13 14" key="1">
    <citation type="submission" date="2020-06" db="EMBL/GenBank/DDBJ databases">
        <authorList>
            <consortium name="Wellcome Sanger Institute Data Sharing"/>
        </authorList>
    </citation>
    <scope>NUCLEOTIDE SEQUENCE [LARGE SCALE GENOMIC DNA]</scope>
</reference>
<comment type="similarity">
    <text evidence="2">Belongs to the type I cytokine receptor family. Type 4 subfamily.</text>
</comment>
<organism evidence="13 14">
    <name type="scientific">Denticeps clupeoides</name>
    <name type="common">denticle herring</name>
    <dbReference type="NCBI Taxonomy" id="299321"/>
    <lineage>
        <taxon>Eukaryota</taxon>
        <taxon>Metazoa</taxon>
        <taxon>Chordata</taxon>
        <taxon>Craniata</taxon>
        <taxon>Vertebrata</taxon>
        <taxon>Euteleostomi</taxon>
        <taxon>Actinopterygii</taxon>
        <taxon>Neopterygii</taxon>
        <taxon>Teleostei</taxon>
        <taxon>Clupei</taxon>
        <taxon>Clupeiformes</taxon>
        <taxon>Denticipitoidei</taxon>
        <taxon>Denticipitidae</taxon>
        <taxon>Denticeps</taxon>
    </lineage>
</organism>
<feature type="region of interest" description="Disordered" evidence="9">
    <location>
        <begin position="379"/>
        <end position="400"/>
    </location>
</feature>
<keyword evidence="5 10" id="KW-1133">Transmembrane helix</keyword>
<feature type="compositionally biased region" description="Basic and acidic residues" evidence="9">
    <location>
        <begin position="379"/>
        <end position="390"/>
    </location>
</feature>
<protein>
    <recommendedName>
        <fullName evidence="12">Interleukin-2 receptor subunit beta N-terminal domain-containing protein</fullName>
    </recommendedName>
</protein>
<evidence type="ECO:0000256" key="7">
    <source>
        <dbReference type="ARBA" id="ARBA00023157"/>
    </source>
</evidence>
<evidence type="ECO:0000259" key="12">
    <source>
        <dbReference type="Pfam" id="PF18707"/>
    </source>
</evidence>
<proteinExistence type="inferred from homology"/>
<dbReference type="InterPro" id="IPR036116">
    <property type="entry name" value="FN3_sf"/>
</dbReference>
<dbReference type="GeneTree" id="ENSGT00510000049239"/>
<dbReference type="Ensembl" id="ENSDCDT00010010597.1">
    <property type="protein sequence ID" value="ENSDCDP00010010102.1"/>
    <property type="gene ID" value="ENSDCDG00010004497.1"/>
</dbReference>
<gene>
    <name evidence="13" type="primary">IL2RB</name>
</gene>
<dbReference type="GO" id="GO:0016064">
    <property type="term" value="P:immunoglobulin mediated immune response"/>
    <property type="evidence" value="ECO:0007669"/>
    <property type="project" value="TreeGrafter"/>
</dbReference>
<evidence type="ECO:0000256" key="11">
    <source>
        <dbReference type="SAM" id="SignalP"/>
    </source>
</evidence>
<feature type="signal peptide" evidence="11">
    <location>
        <begin position="1"/>
        <end position="20"/>
    </location>
</feature>
<evidence type="ECO:0000313" key="13">
    <source>
        <dbReference type="Ensembl" id="ENSDCDP00010010102.1"/>
    </source>
</evidence>
<keyword evidence="4 11" id="KW-0732">Signal</keyword>
<evidence type="ECO:0000256" key="3">
    <source>
        <dbReference type="ARBA" id="ARBA00022692"/>
    </source>
</evidence>